<feature type="domain" description="HTH gntR-type" evidence="5">
    <location>
        <begin position="1"/>
        <end position="53"/>
    </location>
</feature>
<proteinExistence type="predicted"/>
<evidence type="ECO:0000259" key="5">
    <source>
        <dbReference type="PROSITE" id="PS50949"/>
    </source>
</evidence>
<keyword evidence="7" id="KW-1185">Reference proteome</keyword>
<accession>A0A158C097</accession>
<dbReference type="PANTHER" id="PTHR43537">
    <property type="entry name" value="TRANSCRIPTIONAL REGULATOR, GNTR FAMILY"/>
    <property type="match status" value="1"/>
</dbReference>
<dbReference type="Pfam" id="PF07729">
    <property type="entry name" value="FCD"/>
    <property type="match status" value="1"/>
</dbReference>
<dbReference type="GO" id="GO:0003677">
    <property type="term" value="F:DNA binding"/>
    <property type="evidence" value="ECO:0007669"/>
    <property type="project" value="UniProtKB-KW"/>
</dbReference>
<keyword evidence="2" id="KW-0238">DNA-binding</keyword>
<evidence type="ECO:0000256" key="2">
    <source>
        <dbReference type="ARBA" id="ARBA00023125"/>
    </source>
</evidence>
<feature type="compositionally biased region" description="Basic residues" evidence="4">
    <location>
        <begin position="211"/>
        <end position="223"/>
    </location>
</feature>
<dbReference type="InterPro" id="IPR000524">
    <property type="entry name" value="Tscrpt_reg_HTH_GntR"/>
</dbReference>
<name>A0A158C097_9BURK</name>
<dbReference type="SMART" id="SM00895">
    <property type="entry name" value="FCD"/>
    <property type="match status" value="1"/>
</dbReference>
<evidence type="ECO:0000256" key="1">
    <source>
        <dbReference type="ARBA" id="ARBA00023015"/>
    </source>
</evidence>
<dbReference type="InterPro" id="IPR008920">
    <property type="entry name" value="TF_FadR/GntR_C"/>
</dbReference>
<sequence length="223" mass="24217">MTGEFALGEALSEDTLAIELGVSRTPIREALSTLQHQGLVTIVPQTGTFVFAATADDVGELCDFRATLEVKAARLAMAHHKDAALASLKSAFADMTRAQKKKDSRAYARADTLFHAAFLDHCDNQYLSSAYLLASGRVSALRTHLAGHVEGEPARSFDDHREIIELWAKGDIDRIESVLVQHIMRTQANYLRALESGQVSDGASDASGRPAVKKRRTRRAGAA</sequence>
<organism evidence="6 7">
    <name type="scientific">Caballeronia hypogeia</name>
    <dbReference type="NCBI Taxonomy" id="1777140"/>
    <lineage>
        <taxon>Bacteria</taxon>
        <taxon>Pseudomonadati</taxon>
        <taxon>Pseudomonadota</taxon>
        <taxon>Betaproteobacteria</taxon>
        <taxon>Burkholderiales</taxon>
        <taxon>Burkholderiaceae</taxon>
        <taxon>Caballeronia</taxon>
    </lineage>
</organism>
<keyword evidence="1" id="KW-0805">Transcription regulation</keyword>
<dbReference type="Proteomes" id="UP000054851">
    <property type="component" value="Unassembled WGS sequence"/>
</dbReference>
<dbReference type="PANTHER" id="PTHR43537:SF50">
    <property type="entry name" value="TRANSCRIPTIONAL REGULATORY PROTEIN"/>
    <property type="match status" value="1"/>
</dbReference>
<reference evidence="6" key="1">
    <citation type="submission" date="2016-01" db="EMBL/GenBank/DDBJ databases">
        <authorList>
            <person name="Peeters C."/>
        </authorList>
    </citation>
    <scope>NUCLEOTIDE SEQUENCE</scope>
    <source>
        <strain evidence="6">LMG 29322</strain>
    </source>
</reference>
<feature type="region of interest" description="Disordered" evidence="4">
    <location>
        <begin position="199"/>
        <end position="223"/>
    </location>
</feature>
<evidence type="ECO:0000313" key="6">
    <source>
        <dbReference type="EMBL" id="SAK75784.1"/>
    </source>
</evidence>
<gene>
    <name evidence="6" type="ORF">AWB79_04505</name>
</gene>
<evidence type="ECO:0000313" key="7">
    <source>
        <dbReference type="Proteomes" id="UP000054851"/>
    </source>
</evidence>
<dbReference type="AlphaFoldDB" id="A0A158C097"/>
<dbReference type="STRING" id="1777140.AWB79_04505"/>
<dbReference type="CDD" id="cd07377">
    <property type="entry name" value="WHTH_GntR"/>
    <property type="match status" value="1"/>
</dbReference>
<dbReference type="SUPFAM" id="SSF48008">
    <property type="entry name" value="GntR ligand-binding domain-like"/>
    <property type="match status" value="1"/>
</dbReference>
<comment type="caution">
    <text evidence="6">The sequence shown here is derived from an EMBL/GenBank/DDBJ whole genome shotgun (WGS) entry which is preliminary data.</text>
</comment>
<dbReference type="Gene3D" id="1.10.10.10">
    <property type="entry name" value="Winged helix-like DNA-binding domain superfamily/Winged helix DNA-binding domain"/>
    <property type="match status" value="1"/>
</dbReference>
<protein>
    <submittedName>
        <fullName evidence="6">GntR family transcriptional regulator</fullName>
    </submittedName>
</protein>
<dbReference type="Gene3D" id="1.20.120.530">
    <property type="entry name" value="GntR ligand-binding domain-like"/>
    <property type="match status" value="1"/>
</dbReference>
<dbReference type="InterPro" id="IPR036390">
    <property type="entry name" value="WH_DNA-bd_sf"/>
</dbReference>
<dbReference type="InterPro" id="IPR011711">
    <property type="entry name" value="GntR_C"/>
</dbReference>
<dbReference type="SMART" id="SM00345">
    <property type="entry name" value="HTH_GNTR"/>
    <property type="match status" value="1"/>
</dbReference>
<dbReference type="SUPFAM" id="SSF46785">
    <property type="entry name" value="Winged helix' DNA-binding domain"/>
    <property type="match status" value="1"/>
</dbReference>
<dbReference type="GO" id="GO:0003700">
    <property type="term" value="F:DNA-binding transcription factor activity"/>
    <property type="evidence" value="ECO:0007669"/>
    <property type="project" value="InterPro"/>
</dbReference>
<evidence type="ECO:0000256" key="4">
    <source>
        <dbReference type="SAM" id="MobiDB-lite"/>
    </source>
</evidence>
<evidence type="ECO:0000256" key="3">
    <source>
        <dbReference type="ARBA" id="ARBA00023163"/>
    </source>
</evidence>
<dbReference type="PRINTS" id="PR00035">
    <property type="entry name" value="HTHGNTR"/>
</dbReference>
<dbReference type="EMBL" id="FCOA02000016">
    <property type="protein sequence ID" value="SAK75784.1"/>
    <property type="molecule type" value="Genomic_DNA"/>
</dbReference>
<dbReference type="PROSITE" id="PS50949">
    <property type="entry name" value="HTH_GNTR"/>
    <property type="match status" value="1"/>
</dbReference>
<dbReference type="InterPro" id="IPR036388">
    <property type="entry name" value="WH-like_DNA-bd_sf"/>
</dbReference>
<dbReference type="Pfam" id="PF00392">
    <property type="entry name" value="GntR"/>
    <property type="match status" value="1"/>
</dbReference>
<keyword evidence="3" id="KW-0804">Transcription</keyword>